<evidence type="ECO:0000313" key="3">
    <source>
        <dbReference type="Proteomes" id="UP000094527"/>
    </source>
</evidence>
<reference evidence="2 3" key="1">
    <citation type="journal article" date="2016" name="Genome Biol. Evol.">
        <title>Gene Family Evolution Reflects Adaptation to Soil Environmental Stressors in the Genome of the Collembolan Orchesella cincta.</title>
        <authorList>
            <person name="Faddeeva-Vakhrusheva A."/>
            <person name="Derks M.F."/>
            <person name="Anvar S.Y."/>
            <person name="Agamennone V."/>
            <person name="Suring W."/>
            <person name="Smit S."/>
            <person name="van Straalen N.M."/>
            <person name="Roelofs D."/>
        </authorList>
    </citation>
    <scope>NUCLEOTIDE SEQUENCE [LARGE SCALE GENOMIC DNA]</scope>
    <source>
        <tissue evidence="2">Mixed pool</tissue>
    </source>
</reference>
<dbReference type="AlphaFoldDB" id="A0A1D2M1V0"/>
<sequence>MRIRTRASATLLTRHLTSARHQERILTESRRNSIRESSTAQPPVTPLAPPVPAVPRHRGNRNWYSNIRNADGEVNAGLVTKRRMQEEITAEEGVIGGMLEEVKTLEKVIATHKAVAEKMMDLYGQTAGGGNIEYVSSDIDKEKATITEKEKTLVVLQKDVRKKQVKVQNWKELMEKV</sequence>
<dbReference type="EMBL" id="LJIJ01006687">
    <property type="protein sequence ID" value="ODM86945.1"/>
    <property type="molecule type" value="Genomic_DNA"/>
</dbReference>
<feature type="compositionally biased region" description="Pro residues" evidence="1">
    <location>
        <begin position="43"/>
        <end position="53"/>
    </location>
</feature>
<dbReference type="Proteomes" id="UP000094527">
    <property type="component" value="Unassembled WGS sequence"/>
</dbReference>
<proteinExistence type="predicted"/>
<comment type="caution">
    <text evidence="2">The sequence shown here is derived from an EMBL/GenBank/DDBJ whole genome shotgun (WGS) entry which is preliminary data.</text>
</comment>
<evidence type="ECO:0000313" key="2">
    <source>
        <dbReference type="EMBL" id="ODM86945.1"/>
    </source>
</evidence>
<name>A0A1D2M1V0_ORCCI</name>
<accession>A0A1D2M1V0</accession>
<organism evidence="2 3">
    <name type="scientific">Orchesella cincta</name>
    <name type="common">Springtail</name>
    <name type="synonym">Podura cincta</name>
    <dbReference type="NCBI Taxonomy" id="48709"/>
    <lineage>
        <taxon>Eukaryota</taxon>
        <taxon>Metazoa</taxon>
        <taxon>Ecdysozoa</taxon>
        <taxon>Arthropoda</taxon>
        <taxon>Hexapoda</taxon>
        <taxon>Collembola</taxon>
        <taxon>Entomobryomorpha</taxon>
        <taxon>Entomobryoidea</taxon>
        <taxon>Orchesellidae</taxon>
        <taxon>Orchesellinae</taxon>
        <taxon>Orchesella</taxon>
    </lineage>
</organism>
<feature type="compositionally biased region" description="Basic and acidic residues" evidence="1">
    <location>
        <begin position="21"/>
        <end position="34"/>
    </location>
</feature>
<gene>
    <name evidence="2" type="ORF">Ocin01_19737</name>
</gene>
<evidence type="ECO:0000256" key="1">
    <source>
        <dbReference type="SAM" id="MobiDB-lite"/>
    </source>
</evidence>
<protein>
    <submittedName>
        <fullName evidence="2">Uncharacterized protein</fullName>
    </submittedName>
</protein>
<keyword evidence="3" id="KW-1185">Reference proteome</keyword>
<feature type="region of interest" description="Disordered" evidence="1">
    <location>
        <begin position="21"/>
        <end position="57"/>
    </location>
</feature>